<keyword evidence="1 2" id="KW-0690">Ribosome biogenesis</keyword>
<dbReference type="Gene3D" id="3.30.300.20">
    <property type="match status" value="1"/>
</dbReference>
<dbReference type="RefSeq" id="WP_094324594.1">
    <property type="nucleotide sequence ID" value="NZ_CP022347.1"/>
</dbReference>
<evidence type="ECO:0000313" key="4">
    <source>
        <dbReference type="Proteomes" id="UP000201169"/>
    </source>
</evidence>
<keyword evidence="2" id="KW-0963">Cytoplasm</keyword>
<protein>
    <recommendedName>
        <fullName evidence="2">Ribosome-binding factor A</fullName>
    </recommendedName>
</protein>
<keyword evidence="4" id="KW-1185">Reference proteome</keyword>
<dbReference type="InterPro" id="IPR000238">
    <property type="entry name" value="RbfA"/>
</dbReference>
<dbReference type="NCBIfam" id="TIGR00082">
    <property type="entry name" value="rbfA"/>
    <property type="match status" value="1"/>
</dbReference>
<dbReference type="AlphaFoldDB" id="A0A222MVI1"/>
<accession>A0A222MVI1</accession>
<dbReference type="InterPro" id="IPR020053">
    <property type="entry name" value="Ribosome-bd_factorA_CS"/>
</dbReference>
<dbReference type="HAMAP" id="MF_00003">
    <property type="entry name" value="RbfA"/>
    <property type="match status" value="1"/>
</dbReference>
<dbReference type="InterPro" id="IPR015946">
    <property type="entry name" value="KH_dom-like_a/b"/>
</dbReference>
<proteinExistence type="inferred from homology"/>
<dbReference type="Proteomes" id="UP000201169">
    <property type="component" value="Chromosome"/>
</dbReference>
<name>A0A222MVI1_9BACT</name>
<comment type="function">
    <text evidence="2">One of several proteins that assist in the late maturation steps of the functional core of the 30S ribosomal subunit. Associates with free 30S ribosomal subunits (but not with 30S subunits that are part of 70S ribosomes or polysomes). Required for efficient processing of 16S rRNA. May interact with the 5'-terminal helix region of 16S rRNA.</text>
</comment>
<gene>
    <name evidence="2 3" type="primary">rbfA</name>
    <name evidence="3" type="ORF">CAV_0129</name>
</gene>
<dbReference type="OrthoDB" id="5339518at2"/>
<evidence type="ECO:0000256" key="2">
    <source>
        <dbReference type="HAMAP-Rule" id="MF_00003"/>
    </source>
</evidence>
<dbReference type="InterPro" id="IPR023799">
    <property type="entry name" value="RbfA_dom_sf"/>
</dbReference>
<dbReference type="SUPFAM" id="SSF89919">
    <property type="entry name" value="Ribosome-binding factor A, RbfA"/>
    <property type="match status" value="1"/>
</dbReference>
<dbReference type="EMBL" id="CP022347">
    <property type="protein sequence ID" value="ASQ29801.1"/>
    <property type="molecule type" value="Genomic_DNA"/>
</dbReference>
<dbReference type="KEGG" id="cavi:CAV_0129"/>
<dbReference type="PROSITE" id="PS01319">
    <property type="entry name" value="RBFA"/>
    <property type="match status" value="1"/>
</dbReference>
<comment type="subcellular location">
    <subcellularLocation>
        <location evidence="2">Cytoplasm</location>
    </subcellularLocation>
</comment>
<dbReference type="Pfam" id="PF02033">
    <property type="entry name" value="RBFA"/>
    <property type="match status" value="1"/>
</dbReference>
<sequence length="118" mass="14110">MKDIKTLRTQSLLKELIPNALASLDDENLKNLCVVDVECKKGRYDAFVFLDKMHFNEAEQEQILNKLKKASKLVQNYCMTEQGWFKAPNLHFKFDDRLEYQNRMDELFEKIRKERDGY</sequence>
<evidence type="ECO:0000313" key="3">
    <source>
        <dbReference type="EMBL" id="ASQ29801.1"/>
    </source>
</evidence>
<dbReference type="GO" id="GO:0030490">
    <property type="term" value="P:maturation of SSU-rRNA"/>
    <property type="evidence" value="ECO:0007669"/>
    <property type="project" value="UniProtKB-UniRule"/>
</dbReference>
<dbReference type="GO" id="GO:0005737">
    <property type="term" value="C:cytoplasm"/>
    <property type="evidence" value="ECO:0007669"/>
    <property type="project" value="UniProtKB-SubCell"/>
</dbReference>
<evidence type="ECO:0000256" key="1">
    <source>
        <dbReference type="ARBA" id="ARBA00022517"/>
    </source>
</evidence>
<dbReference type="NCBIfam" id="NF001806">
    <property type="entry name" value="PRK00521.3-4"/>
    <property type="match status" value="1"/>
</dbReference>
<organism evidence="3 4">
    <name type="scientific">Campylobacter avium LMG 24591</name>
    <dbReference type="NCBI Taxonomy" id="522484"/>
    <lineage>
        <taxon>Bacteria</taxon>
        <taxon>Pseudomonadati</taxon>
        <taxon>Campylobacterota</taxon>
        <taxon>Epsilonproteobacteria</taxon>
        <taxon>Campylobacterales</taxon>
        <taxon>Campylobacteraceae</taxon>
        <taxon>Campylobacter</taxon>
    </lineage>
</organism>
<reference evidence="3 4" key="1">
    <citation type="submission" date="2017-07" db="EMBL/GenBank/DDBJ databases">
        <title>Analysis of two Campylobacter avium genomes and identification of a novel hippuricase gene.</title>
        <authorList>
            <person name="Miller W.G."/>
            <person name="Chapman M.H."/>
            <person name="Yee E."/>
            <person name="Revez J."/>
            <person name="Bono J.L."/>
            <person name="Rossi M."/>
        </authorList>
    </citation>
    <scope>NUCLEOTIDE SEQUENCE [LARGE SCALE GENOMIC DNA]</scope>
    <source>
        <strain evidence="3 4">LMG 24591</strain>
    </source>
</reference>
<comment type="subunit">
    <text evidence="2">Monomer. Binds 30S ribosomal subunits, but not 50S ribosomal subunits or 70S ribosomes.</text>
</comment>
<comment type="similarity">
    <text evidence="2">Belongs to the RbfA family.</text>
</comment>